<evidence type="ECO:0000313" key="2">
    <source>
        <dbReference type="EMBL" id="ESA01833.1"/>
    </source>
</evidence>
<evidence type="ECO:0000256" key="1">
    <source>
        <dbReference type="SAM" id="MobiDB-lite"/>
    </source>
</evidence>
<proteinExistence type="predicted"/>
<dbReference type="AlphaFoldDB" id="U9T681"/>
<gene>
    <name evidence="2" type="ORF">GLOINDRAFT_7110</name>
</gene>
<feature type="region of interest" description="Disordered" evidence="1">
    <location>
        <begin position="1"/>
        <end position="53"/>
    </location>
</feature>
<feature type="compositionally biased region" description="Polar residues" evidence="1">
    <location>
        <begin position="24"/>
        <end position="53"/>
    </location>
</feature>
<sequence>MDRKSSQSQSTTTSGATARKQKSRALTQALNQFKKNKPSSYTDAAKGGNNNEQ</sequence>
<reference evidence="2" key="1">
    <citation type="submission" date="2013-07" db="EMBL/GenBank/DDBJ databases">
        <title>The genome of an arbuscular mycorrhizal fungus provides insights into the evolution of the oldest plant symbiosis.</title>
        <authorList>
            <consortium name="DOE Joint Genome Institute"/>
            <person name="Tisserant E."/>
            <person name="Malbreil M."/>
            <person name="Kuo A."/>
            <person name="Kohler A."/>
            <person name="Symeonidi A."/>
            <person name="Balestrini R."/>
            <person name="Charron P."/>
            <person name="Duensing N."/>
            <person name="Frei-dit-Frey N."/>
            <person name="Gianinazzi-Pearson V."/>
            <person name="Gilbert B."/>
            <person name="Handa Y."/>
            <person name="Hijri M."/>
            <person name="Kaul R."/>
            <person name="Kawaguchi M."/>
            <person name="Krajinski F."/>
            <person name="Lammers P."/>
            <person name="Lapierre D."/>
            <person name="Masclaux F.G."/>
            <person name="Murat C."/>
            <person name="Morin E."/>
            <person name="Ndikumana S."/>
            <person name="Pagni M."/>
            <person name="Petitpierre D."/>
            <person name="Requena N."/>
            <person name="Rosikiewicz P."/>
            <person name="Riley R."/>
            <person name="Saito K."/>
            <person name="San Clemente H."/>
            <person name="Shapiro H."/>
            <person name="van Tuinen D."/>
            <person name="Becard G."/>
            <person name="Bonfante P."/>
            <person name="Paszkowski U."/>
            <person name="Shachar-Hill Y."/>
            <person name="Young J.P."/>
            <person name="Sanders I.R."/>
            <person name="Henrissat B."/>
            <person name="Rensing S.A."/>
            <person name="Grigoriev I.V."/>
            <person name="Corradi N."/>
            <person name="Roux C."/>
            <person name="Martin F."/>
        </authorList>
    </citation>
    <scope>NUCLEOTIDE SEQUENCE</scope>
    <source>
        <strain evidence="2">DAOM 197198</strain>
    </source>
</reference>
<protein>
    <submittedName>
        <fullName evidence="2">Uncharacterized protein</fullName>
    </submittedName>
</protein>
<dbReference type="EMBL" id="KI296172">
    <property type="protein sequence ID" value="ESA01833.1"/>
    <property type="molecule type" value="Genomic_DNA"/>
</dbReference>
<dbReference type="HOGENOM" id="CLU_3069904_0_0_1"/>
<feature type="compositionally biased region" description="Low complexity" evidence="1">
    <location>
        <begin position="1"/>
        <end position="14"/>
    </location>
</feature>
<name>U9T681_RHIID</name>
<accession>U9T681</accession>
<organism evidence="2">
    <name type="scientific">Rhizophagus irregularis (strain DAOM 181602 / DAOM 197198 / MUCL 43194)</name>
    <name type="common">Arbuscular mycorrhizal fungus</name>
    <name type="synonym">Glomus intraradices</name>
    <dbReference type="NCBI Taxonomy" id="747089"/>
    <lineage>
        <taxon>Eukaryota</taxon>
        <taxon>Fungi</taxon>
        <taxon>Fungi incertae sedis</taxon>
        <taxon>Mucoromycota</taxon>
        <taxon>Glomeromycotina</taxon>
        <taxon>Glomeromycetes</taxon>
        <taxon>Glomerales</taxon>
        <taxon>Glomeraceae</taxon>
        <taxon>Rhizophagus</taxon>
    </lineage>
</organism>